<organism evidence="1 2">
    <name type="scientific">Tropicimonas sediminicola</name>
    <dbReference type="NCBI Taxonomy" id="1031541"/>
    <lineage>
        <taxon>Bacteria</taxon>
        <taxon>Pseudomonadati</taxon>
        <taxon>Pseudomonadota</taxon>
        <taxon>Alphaproteobacteria</taxon>
        <taxon>Rhodobacterales</taxon>
        <taxon>Roseobacteraceae</taxon>
        <taxon>Tropicimonas</taxon>
    </lineage>
</organism>
<protein>
    <submittedName>
        <fullName evidence="1">Uncharacterized protein</fullName>
    </submittedName>
</protein>
<accession>A0A239CFE7</accession>
<keyword evidence="2" id="KW-1185">Reference proteome</keyword>
<evidence type="ECO:0000313" key="2">
    <source>
        <dbReference type="Proteomes" id="UP000198426"/>
    </source>
</evidence>
<dbReference type="Proteomes" id="UP000198426">
    <property type="component" value="Unassembled WGS sequence"/>
</dbReference>
<dbReference type="EMBL" id="FZOY01000001">
    <property type="protein sequence ID" value="SNS18391.1"/>
    <property type="molecule type" value="Genomic_DNA"/>
</dbReference>
<proteinExistence type="predicted"/>
<evidence type="ECO:0000313" key="1">
    <source>
        <dbReference type="EMBL" id="SNS18391.1"/>
    </source>
</evidence>
<gene>
    <name evidence="1" type="ORF">SAMN05421757_101240</name>
</gene>
<name>A0A239CFE7_9RHOB</name>
<dbReference type="RefSeq" id="WP_176442734.1">
    <property type="nucleotide sequence ID" value="NZ_FZOY01000001.1"/>
</dbReference>
<reference evidence="1 2" key="1">
    <citation type="submission" date="2017-06" db="EMBL/GenBank/DDBJ databases">
        <authorList>
            <person name="Kim H.J."/>
            <person name="Triplett B.A."/>
        </authorList>
    </citation>
    <scope>NUCLEOTIDE SEQUENCE [LARGE SCALE GENOMIC DNA]</scope>
    <source>
        <strain evidence="1 2">DSM 29339</strain>
    </source>
</reference>
<sequence>MKRSPPPVMGIKAPPPRPTFRSALWLACTLSLPVFALLALAEAALRWLL</sequence>
<dbReference type="AlphaFoldDB" id="A0A239CFE7"/>